<protein>
    <submittedName>
        <fullName evidence="3">Lactate dehydrogenase</fullName>
    </submittedName>
</protein>
<name>A0A2M7PTK5_9BACT</name>
<reference evidence="3 4" key="1">
    <citation type="submission" date="2017-09" db="EMBL/GenBank/DDBJ databases">
        <title>Depth-based differentiation of microbial function through sediment-hosted aquifers and enrichment of novel symbionts in the deep terrestrial subsurface.</title>
        <authorList>
            <person name="Probst A.J."/>
            <person name="Ladd B."/>
            <person name="Jarett J.K."/>
            <person name="Geller-Mcgrath D.E."/>
            <person name="Sieber C.M."/>
            <person name="Emerson J.B."/>
            <person name="Anantharaman K."/>
            <person name="Thomas B.C."/>
            <person name="Malmstrom R."/>
            <person name="Stieglmeier M."/>
            <person name="Klingl A."/>
            <person name="Woyke T."/>
            <person name="Ryan C.M."/>
            <person name="Banfield J.F."/>
        </authorList>
    </citation>
    <scope>NUCLEOTIDE SEQUENCE [LARGE SCALE GENOMIC DNA]</scope>
    <source>
        <strain evidence="3">CG_4_10_14_3_um_filter_34_13</strain>
    </source>
</reference>
<dbReference type="PANTHER" id="PTHR11091">
    <property type="entry name" value="OXIDOREDUCTASE-RELATED"/>
    <property type="match status" value="1"/>
</dbReference>
<proteinExistence type="inferred from homology"/>
<sequence>DTPGILVDMAQGKCALCPLGGAGDEMGGYKGFGWACVVELLSTAFQSGPYGKAVSGVDQKTGGPCPMPLGHFFLAIDIEALVGLDTFKKNSG</sequence>
<dbReference type="GO" id="GO:0016491">
    <property type="term" value="F:oxidoreductase activity"/>
    <property type="evidence" value="ECO:0007669"/>
    <property type="project" value="UniProtKB-KW"/>
</dbReference>
<comment type="similarity">
    <text evidence="1">Belongs to the LDH2/MDH2 oxidoreductase family.</text>
</comment>
<keyword evidence="2" id="KW-0560">Oxidoreductase</keyword>
<dbReference type="InterPro" id="IPR036111">
    <property type="entry name" value="Mal/L-sulfo/L-lacto_DH-like_sf"/>
</dbReference>
<feature type="non-terminal residue" evidence="3">
    <location>
        <position position="92"/>
    </location>
</feature>
<evidence type="ECO:0000313" key="3">
    <source>
        <dbReference type="EMBL" id="PIY33731.1"/>
    </source>
</evidence>
<dbReference type="Gene3D" id="3.30.1370.60">
    <property type="entry name" value="Hypothetical oxidoreductase yiak, domain 2"/>
    <property type="match status" value="1"/>
</dbReference>
<feature type="non-terminal residue" evidence="3">
    <location>
        <position position="1"/>
    </location>
</feature>
<accession>A0A2M7PTK5</accession>
<gene>
    <name evidence="3" type="ORF">COZ07_01125</name>
</gene>
<dbReference type="InterPro" id="IPR043143">
    <property type="entry name" value="Mal/L-sulf/L-lact_DH-like_NADP"/>
</dbReference>
<dbReference type="InterPro" id="IPR003767">
    <property type="entry name" value="Malate/L-lactate_DH-like"/>
</dbReference>
<dbReference type="EMBL" id="PFKO01000035">
    <property type="protein sequence ID" value="PIY33731.1"/>
    <property type="molecule type" value="Genomic_DNA"/>
</dbReference>
<dbReference type="Pfam" id="PF02615">
    <property type="entry name" value="Ldh_2"/>
    <property type="match status" value="1"/>
</dbReference>
<dbReference type="SUPFAM" id="SSF89733">
    <property type="entry name" value="L-sulfolactate dehydrogenase-like"/>
    <property type="match status" value="1"/>
</dbReference>
<dbReference type="RefSeq" id="WP_406606767.1">
    <property type="nucleotide sequence ID" value="NZ_PFKO01000035.1"/>
</dbReference>
<organism evidence="3 4">
    <name type="scientific">Candidatus Infernicultor aquiphilus</name>
    <dbReference type="NCBI Taxonomy" id="1805029"/>
    <lineage>
        <taxon>Bacteria</taxon>
        <taxon>Pseudomonadati</taxon>
        <taxon>Atribacterota</taxon>
        <taxon>Candidatus Phoenicimicrobiia</taxon>
        <taxon>Candidatus Pheonicimicrobiales</taxon>
        <taxon>Candidatus Phoenicimicrobiaceae</taxon>
        <taxon>Candidatus Infernicultor</taxon>
    </lineage>
</organism>
<evidence type="ECO:0000256" key="2">
    <source>
        <dbReference type="ARBA" id="ARBA00023002"/>
    </source>
</evidence>
<evidence type="ECO:0000256" key="1">
    <source>
        <dbReference type="ARBA" id="ARBA00006056"/>
    </source>
</evidence>
<evidence type="ECO:0000313" key="4">
    <source>
        <dbReference type="Proteomes" id="UP000230646"/>
    </source>
</evidence>
<dbReference type="Proteomes" id="UP000230646">
    <property type="component" value="Unassembled WGS sequence"/>
</dbReference>
<dbReference type="AlphaFoldDB" id="A0A2M7PTK5"/>
<comment type="caution">
    <text evidence="3">The sequence shown here is derived from an EMBL/GenBank/DDBJ whole genome shotgun (WGS) entry which is preliminary data.</text>
</comment>
<dbReference type="PANTHER" id="PTHR11091:SF0">
    <property type="entry name" value="MALATE DEHYDROGENASE"/>
    <property type="match status" value="1"/>
</dbReference>